<protein>
    <submittedName>
        <fullName evidence="2">Uncharacterized protein</fullName>
    </submittedName>
</protein>
<comment type="caution">
    <text evidence="2">The sequence shown here is derived from an EMBL/GenBank/DDBJ whole genome shotgun (WGS) entry which is preliminary data.</text>
</comment>
<dbReference type="Proteomes" id="UP001219525">
    <property type="component" value="Unassembled WGS sequence"/>
</dbReference>
<dbReference type="AlphaFoldDB" id="A0AAD6YM77"/>
<proteinExistence type="predicted"/>
<organism evidence="2 3">
    <name type="scientific">Mycena pura</name>
    <dbReference type="NCBI Taxonomy" id="153505"/>
    <lineage>
        <taxon>Eukaryota</taxon>
        <taxon>Fungi</taxon>
        <taxon>Dikarya</taxon>
        <taxon>Basidiomycota</taxon>
        <taxon>Agaricomycotina</taxon>
        <taxon>Agaricomycetes</taxon>
        <taxon>Agaricomycetidae</taxon>
        <taxon>Agaricales</taxon>
        <taxon>Marasmiineae</taxon>
        <taxon>Mycenaceae</taxon>
        <taxon>Mycena</taxon>
    </lineage>
</organism>
<evidence type="ECO:0000313" key="3">
    <source>
        <dbReference type="Proteomes" id="UP001219525"/>
    </source>
</evidence>
<sequence length="352" mass="38552">MKKDNEFDWQLVSPSHRMTAIRQTTMFRLAGTLILRLLCREYSTGCPFRVWGMTFIRRNFNLKVTHVALLCTIFDTPREDKDNIRIRVFYNYTELNLSLPRKLSSWLRAATRNQAQANNPVHSVASDLSFFATVSHSRASRRLPSVPSLAVSASECSTLRDAGWRSLDVDDPCTASESCAAHDQVAILSYDLAVHVDSPAGCKSPSCPFRRPKSGMNGVDEERYLRRLCNDGGGGHVKVRLDYYETSPEFEIMGTGMGMGIDGGHGHAITGMPLPTAADTPSQSTGGVNDVLGDSSGFPRPTLCHPPSEITVMGSNSLITAIDDVLLQLSSVRIQARAHLFTLMGMALAQGA</sequence>
<name>A0AAD6YM77_9AGAR</name>
<reference evidence="2" key="1">
    <citation type="submission" date="2023-03" db="EMBL/GenBank/DDBJ databases">
        <title>Massive genome expansion in bonnet fungi (Mycena s.s.) driven by repeated elements and novel gene families across ecological guilds.</title>
        <authorList>
            <consortium name="Lawrence Berkeley National Laboratory"/>
            <person name="Harder C.B."/>
            <person name="Miyauchi S."/>
            <person name="Viragh M."/>
            <person name="Kuo A."/>
            <person name="Thoen E."/>
            <person name="Andreopoulos B."/>
            <person name="Lu D."/>
            <person name="Skrede I."/>
            <person name="Drula E."/>
            <person name="Henrissat B."/>
            <person name="Morin E."/>
            <person name="Kohler A."/>
            <person name="Barry K."/>
            <person name="LaButti K."/>
            <person name="Morin E."/>
            <person name="Salamov A."/>
            <person name="Lipzen A."/>
            <person name="Mereny Z."/>
            <person name="Hegedus B."/>
            <person name="Baldrian P."/>
            <person name="Stursova M."/>
            <person name="Weitz H."/>
            <person name="Taylor A."/>
            <person name="Grigoriev I.V."/>
            <person name="Nagy L.G."/>
            <person name="Martin F."/>
            <person name="Kauserud H."/>
        </authorList>
    </citation>
    <scope>NUCLEOTIDE SEQUENCE</scope>
    <source>
        <strain evidence="2">9144</strain>
    </source>
</reference>
<evidence type="ECO:0000256" key="1">
    <source>
        <dbReference type="SAM" id="MobiDB-lite"/>
    </source>
</evidence>
<gene>
    <name evidence="2" type="ORF">GGX14DRAFT_387616</name>
</gene>
<dbReference type="EMBL" id="JARJCW010000006">
    <property type="protein sequence ID" value="KAJ7223290.1"/>
    <property type="molecule type" value="Genomic_DNA"/>
</dbReference>
<accession>A0AAD6YM77</accession>
<keyword evidence="3" id="KW-1185">Reference proteome</keyword>
<evidence type="ECO:0000313" key="2">
    <source>
        <dbReference type="EMBL" id="KAJ7223290.1"/>
    </source>
</evidence>
<feature type="region of interest" description="Disordered" evidence="1">
    <location>
        <begin position="279"/>
        <end position="304"/>
    </location>
</feature>